<gene>
    <name evidence="1" type="ORF">CC77DRAFT_30868</name>
</gene>
<dbReference type="EMBL" id="KV441469">
    <property type="protein sequence ID" value="OAG26217.1"/>
    <property type="molecule type" value="Genomic_DNA"/>
</dbReference>
<dbReference type="AlphaFoldDB" id="A0A177E2L4"/>
<keyword evidence="2" id="KW-1185">Reference proteome</keyword>
<dbReference type="Proteomes" id="UP000077248">
    <property type="component" value="Unassembled WGS sequence"/>
</dbReference>
<organism evidence="1 2">
    <name type="scientific">Alternaria alternata</name>
    <name type="common">Alternaria rot fungus</name>
    <name type="synonym">Torula alternata</name>
    <dbReference type="NCBI Taxonomy" id="5599"/>
    <lineage>
        <taxon>Eukaryota</taxon>
        <taxon>Fungi</taxon>
        <taxon>Dikarya</taxon>
        <taxon>Ascomycota</taxon>
        <taxon>Pezizomycotina</taxon>
        <taxon>Dothideomycetes</taxon>
        <taxon>Pleosporomycetidae</taxon>
        <taxon>Pleosporales</taxon>
        <taxon>Pleosporineae</taxon>
        <taxon>Pleosporaceae</taxon>
        <taxon>Alternaria</taxon>
        <taxon>Alternaria sect. Alternaria</taxon>
        <taxon>Alternaria alternata complex</taxon>
    </lineage>
</organism>
<evidence type="ECO:0000313" key="2">
    <source>
        <dbReference type="Proteomes" id="UP000077248"/>
    </source>
</evidence>
<dbReference type="VEuPathDB" id="FungiDB:CC77DRAFT_30868"/>
<sequence length="254" mass="29329">MEKARRLFTMPPNSVYLVIHSQLLLTNPKDKHCFRVVTELSNLHARFTSHDHGNHKYTDVRVITSGTRLGEEWKVELEHDVQQDIEIVGWCNTLEAAAEKLTNSLLDNNNAHEQRTAEENGDKQKVRVTLETSLDGNLTAFCRIKSTQTNFDGSTLQTTTSHWYEIIRVNLEHENMYDVSWREKARSSHLEASKRIGILSMKMRSQGLSQSELDELDGLRRGLGYLVVAKDDLEEVVRYVRETEEERKGVEEYI</sequence>
<dbReference type="KEGG" id="aalt:CC77DRAFT_30868"/>
<accession>A0A177E2L4</accession>
<name>A0A177E2L4_ALTAL</name>
<dbReference type="GeneID" id="29116781"/>
<proteinExistence type="predicted"/>
<dbReference type="RefSeq" id="XP_018391638.1">
    <property type="nucleotide sequence ID" value="XM_018531187.1"/>
</dbReference>
<protein>
    <submittedName>
        <fullName evidence="1">Uncharacterized protein</fullName>
    </submittedName>
</protein>
<reference evidence="1 2" key="1">
    <citation type="submission" date="2016-05" db="EMBL/GenBank/DDBJ databases">
        <title>Comparative analysis of secretome profiles of manganese(II)-oxidizing ascomycete fungi.</title>
        <authorList>
            <consortium name="DOE Joint Genome Institute"/>
            <person name="Zeiner C.A."/>
            <person name="Purvine S.O."/>
            <person name="Zink E.M."/>
            <person name="Wu S."/>
            <person name="Pasa-Tolic L."/>
            <person name="Chaput D.L."/>
            <person name="Haridas S."/>
            <person name="Grigoriev I.V."/>
            <person name="Santelli C.M."/>
            <person name="Hansel C.M."/>
        </authorList>
    </citation>
    <scope>NUCLEOTIDE SEQUENCE [LARGE SCALE GENOMIC DNA]</scope>
    <source>
        <strain evidence="1 2">SRC1lrK2f</strain>
    </source>
</reference>
<evidence type="ECO:0000313" key="1">
    <source>
        <dbReference type="EMBL" id="OAG26217.1"/>
    </source>
</evidence>